<evidence type="ECO:0000313" key="1">
    <source>
        <dbReference type="EMBL" id="KAJ8869206.1"/>
    </source>
</evidence>
<evidence type="ECO:0000313" key="2">
    <source>
        <dbReference type="Proteomes" id="UP001159363"/>
    </source>
</evidence>
<reference evidence="1 2" key="1">
    <citation type="submission" date="2023-02" db="EMBL/GenBank/DDBJ databases">
        <title>LHISI_Scaffold_Assembly.</title>
        <authorList>
            <person name="Stuart O.P."/>
            <person name="Cleave R."/>
            <person name="Magrath M.J.L."/>
            <person name="Mikheyev A.S."/>
        </authorList>
    </citation>
    <scope>NUCLEOTIDE SEQUENCE [LARGE SCALE GENOMIC DNA]</scope>
    <source>
        <strain evidence="1">Daus_M_001</strain>
        <tissue evidence="1">Leg muscle</tissue>
    </source>
</reference>
<dbReference type="Proteomes" id="UP001159363">
    <property type="component" value="Chromosome 13"/>
</dbReference>
<gene>
    <name evidence="1" type="ORF">PR048_030778</name>
</gene>
<organism evidence="1 2">
    <name type="scientific">Dryococelus australis</name>
    <dbReference type="NCBI Taxonomy" id="614101"/>
    <lineage>
        <taxon>Eukaryota</taxon>
        <taxon>Metazoa</taxon>
        <taxon>Ecdysozoa</taxon>
        <taxon>Arthropoda</taxon>
        <taxon>Hexapoda</taxon>
        <taxon>Insecta</taxon>
        <taxon>Pterygota</taxon>
        <taxon>Neoptera</taxon>
        <taxon>Polyneoptera</taxon>
        <taxon>Phasmatodea</taxon>
        <taxon>Verophasmatodea</taxon>
        <taxon>Anareolatae</taxon>
        <taxon>Phasmatidae</taxon>
        <taxon>Eurycanthinae</taxon>
        <taxon>Dryococelus</taxon>
    </lineage>
</organism>
<comment type="caution">
    <text evidence="1">The sequence shown here is derived from an EMBL/GenBank/DDBJ whole genome shotgun (WGS) entry which is preliminary data.</text>
</comment>
<name>A0ABQ9GDQ5_9NEOP</name>
<accession>A0ABQ9GDQ5</accession>
<protein>
    <submittedName>
        <fullName evidence="1">Uncharacterized protein</fullName>
    </submittedName>
</protein>
<keyword evidence="2" id="KW-1185">Reference proteome</keyword>
<sequence length="384" mass="43426">MQVPIIVSHVSNQYIMSYSSVKKAREYVLYALRVLYVPRPKCVFFSYIGIMGTPIDDEPEAQRGATEEAGGSTICDSEHRCSEGCDWQAGLLNWMLAIAPRAGVSNSIRIVASQDITRYLLRAQEVGLAAYNEFVENMFKKSNDFQLKTFSNMKQRMKTTRAVDLEGVPRHTTEMMSCECEGLPLTSSNMEPRPASTKLDCTTQPTSVLCEPKPNYTQDEDVHEESIDDNGYVDSVDEVSDQKDDDSLDVPIHITCEFPSTRNVKKAEGVQNARSFAATMRWRRQKMLRILNVGLQTSTDRHASEWLCSAIFTRIELLGSRISNLDFRVSRECGRLCDVKRLVTSHKEQRVAPEVSSGREICDCEHQSSEECDWQAGLLDRMCE</sequence>
<proteinExistence type="predicted"/>
<dbReference type="EMBL" id="JARBHB010000014">
    <property type="protein sequence ID" value="KAJ8869206.1"/>
    <property type="molecule type" value="Genomic_DNA"/>
</dbReference>